<sequence length="151" mass="17153">MTLAHRARVLSAYRELAHLARTRCAGNEVVARALERARDEIRRRSSESATSASAMDGIKALASTIGYARTVARGRSRRRFAWDDAYARATRFVARDGRVETARRGEDEGGNERSRVATGILSREDAWAYHNRLIDRQHFGRRLKKFIPEPL</sequence>
<name>A0A090N470_OSTTA</name>
<dbReference type="Proteomes" id="UP000009170">
    <property type="component" value="Unassembled WGS sequence"/>
</dbReference>
<keyword evidence="2" id="KW-1185">Reference proteome</keyword>
<comment type="caution">
    <text evidence="1">The sequence shown here is derived from an EMBL/GenBank/DDBJ whole genome shotgun (WGS) entry which is preliminary data.</text>
</comment>
<reference evidence="1 2" key="2">
    <citation type="journal article" date="2014" name="BMC Genomics">
        <title>An improved genome of the model marine alga Ostreococcus tauri unfolds by assessing Illumina de novo assemblies.</title>
        <authorList>
            <person name="Blanc-Mathieu R."/>
            <person name="Verhelst B."/>
            <person name="Derelle E."/>
            <person name="Rombauts S."/>
            <person name="Bouget F.Y."/>
            <person name="Carre I."/>
            <person name="Chateau A."/>
            <person name="Eyre-Walker A."/>
            <person name="Grimsley N."/>
            <person name="Moreau H."/>
            <person name="Piegu B."/>
            <person name="Rivals E."/>
            <person name="Schackwitz W."/>
            <person name="Van de Peer Y."/>
            <person name="Piganeau G."/>
        </authorList>
    </citation>
    <scope>NUCLEOTIDE SEQUENCE [LARGE SCALE GENOMIC DNA]</scope>
    <source>
        <strain evidence="2">OTTH 0595 / CCAP 157/2 / RCC745</strain>
    </source>
</reference>
<accession>A0A090N470</accession>
<organism evidence="1 2">
    <name type="scientific">Ostreococcus tauri</name>
    <name type="common">Marine green alga</name>
    <dbReference type="NCBI Taxonomy" id="70448"/>
    <lineage>
        <taxon>Eukaryota</taxon>
        <taxon>Viridiplantae</taxon>
        <taxon>Chlorophyta</taxon>
        <taxon>Mamiellophyceae</taxon>
        <taxon>Mamiellales</taxon>
        <taxon>Bathycoccaceae</taxon>
        <taxon>Ostreococcus</taxon>
    </lineage>
</organism>
<dbReference type="RefSeq" id="XP_022839786.1">
    <property type="nucleotide sequence ID" value="XM_022983150.1"/>
</dbReference>
<dbReference type="GeneID" id="9832314"/>
<gene>
    <name evidence="1" type="ORF">OT_ostta10g01520</name>
</gene>
<dbReference type="KEGG" id="ota:OT_ostta10g01520"/>
<evidence type="ECO:0000313" key="2">
    <source>
        <dbReference type="Proteomes" id="UP000009170"/>
    </source>
</evidence>
<protein>
    <submittedName>
        <fullName evidence="1">Unnamed product</fullName>
    </submittedName>
</protein>
<proteinExistence type="predicted"/>
<dbReference type="AlphaFoldDB" id="A0A090N470"/>
<reference evidence="2" key="1">
    <citation type="journal article" date="2006" name="Proc. Natl. Acad. Sci. U.S.A.">
        <title>Genome analysis of the smallest free-living eukaryote Ostreococcus tauri unveils many unique features.</title>
        <authorList>
            <person name="Derelle E."/>
            <person name="Ferraz C."/>
            <person name="Rombauts S."/>
            <person name="Rouze P."/>
            <person name="Worden A.Z."/>
            <person name="Robbens S."/>
            <person name="Partensky F."/>
            <person name="Degroeve S."/>
            <person name="Echeynie S."/>
            <person name="Cooke R."/>
            <person name="Saeys Y."/>
            <person name="Wuyts J."/>
            <person name="Jabbari K."/>
            <person name="Bowler C."/>
            <person name="Panaud O."/>
            <person name="Piegu B."/>
            <person name="Ball S.G."/>
            <person name="Ral J.-P."/>
            <person name="Bouget F.-Y."/>
            <person name="Piganeau G."/>
            <person name="De Baets B."/>
            <person name="Picard A."/>
            <person name="Delseny M."/>
            <person name="Demaille J."/>
            <person name="Van de Peer Y."/>
            <person name="Moreau H."/>
        </authorList>
    </citation>
    <scope>NUCLEOTIDE SEQUENCE [LARGE SCALE GENOMIC DNA]</scope>
    <source>
        <strain evidence="2">OTTH 0595 / CCAP 157/2 / RCC745</strain>
    </source>
</reference>
<dbReference type="InParanoid" id="A0A090N470"/>
<dbReference type="EMBL" id="CAID01000010">
    <property type="protein sequence ID" value="CEF99353.1"/>
    <property type="molecule type" value="Genomic_DNA"/>
</dbReference>
<evidence type="ECO:0000313" key="1">
    <source>
        <dbReference type="EMBL" id="CEF99353.1"/>
    </source>
</evidence>